<comment type="caution">
    <text evidence="2">The sequence shown here is derived from an EMBL/GenBank/DDBJ whole genome shotgun (WGS) entry which is preliminary data.</text>
</comment>
<dbReference type="Gene3D" id="3.40.50.1820">
    <property type="entry name" value="alpha/beta hydrolase"/>
    <property type="match status" value="1"/>
</dbReference>
<sequence length="291" mass="33170">MAPSLGYRFICPNRRLYPGSTPYTKEEADAFHPGRSTEEVLRVYLKQGEYLLLFVDNMIREQGLKKVLITGWSLGAGFLSAMVCSLTSFEDPARERLRRVVKALVWHDPPSSILGVPDPPTGGWVPLYDKSLTPEERQRSFGQWVVQYFPHPNVEERDFRKLIYKNTPAQTQAQQSTYTDLTPEDMLQMIDLHAGDKGDSFLGGEDFIPIGKAVWDLSFFSEETREAWGDVPFSVLFGEESTWTVIWASWKLAEEAVERAMQVRCIGIPGVNHFPMQDHPDVLFDAYLKCL</sequence>
<evidence type="ECO:0000313" key="3">
    <source>
        <dbReference type="Proteomes" id="UP000521872"/>
    </source>
</evidence>
<evidence type="ECO:0000313" key="2">
    <source>
        <dbReference type="EMBL" id="KAF4615715.1"/>
    </source>
</evidence>
<dbReference type="EMBL" id="JAACJL010000034">
    <property type="protein sequence ID" value="KAF4615715.1"/>
    <property type="molecule type" value="Genomic_DNA"/>
</dbReference>
<gene>
    <name evidence="2" type="ORF">D9613_012561</name>
</gene>
<organism evidence="2 3">
    <name type="scientific">Agrocybe pediades</name>
    <dbReference type="NCBI Taxonomy" id="84607"/>
    <lineage>
        <taxon>Eukaryota</taxon>
        <taxon>Fungi</taxon>
        <taxon>Dikarya</taxon>
        <taxon>Basidiomycota</taxon>
        <taxon>Agaricomycotina</taxon>
        <taxon>Agaricomycetes</taxon>
        <taxon>Agaricomycetidae</taxon>
        <taxon>Agaricales</taxon>
        <taxon>Agaricineae</taxon>
        <taxon>Strophariaceae</taxon>
        <taxon>Agrocybe</taxon>
    </lineage>
</organism>
<dbReference type="AlphaFoldDB" id="A0A8H4QS36"/>
<evidence type="ECO:0000259" key="1">
    <source>
        <dbReference type="Pfam" id="PF12697"/>
    </source>
</evidence>
<proteinExistence type="predicted"/>
<dbReference type="SUPFAM" id="SSF53474">
    <property type="entry name" value="alpha/beta-Hydrolases"/>
    <property type="match status" value="1"/>
</dbReference>
<name>A0A8H4QS36_9AGAR</name>
<dbReference type="Pfam" id="PF12697">
    <property type="entry name" value="Abhydrolase_6"/>
    <property type="match status" value="1"/>
</dbReference>
<dbReference type="InterPro" id="IPR029058">
    <property type="entry name" value="AB_hydrolase_fold"/>
</dbReference>
<reference evidence="2 3" key="1">
    <citation type="submission" date="2019-12" db="EMBL/GenBank/DDBJ databases">
        <authorList>
            <person name="Floudas D."/>
            <person name="Bentzer J."/>
            <person name="Ahren D."/>
            <person name="Johansson T."/>
            <person name="Persson P."/>
            <person name="Tunlid A."/>
        </authorList>
    </citation>
    <scope>NUCLEOTIDE SEQUENCE [LARGE SCALE GENOMIC DNA]</scope>
    <source>
        <strain evidence="2 3">CBS 102.39</strain>
    </source>
</reference>
<dbReference type="Proteomes" id="UP000521872">
    <property type="component" value="Unassembled WGS sequence"/>
</dbReference>
<accession>A0A8H4QS36</accession>
<keyword evidence="3" id="KW-1185">Reference proteome</keyword>
<dbReference type="InterPro" id="IPR000073">
    <property type="entry name" value="AB_hydrolase_1"/>
</dbReference>
<feature type="domain" description="AB hydrolase-1" evidence="1">
    <location>
        <begin position="4"/>
        <end position="286"/>
    </location>
</feature>
<protein>
    <recommendedName>
        <fullName evidence="1">AB hydrolase-1 domain-containing protein</fullName>
    </recommendedName>
</protein>